<evidence type="ECO:0000313" key="2">
    <source>
        <dbReference type="Proteomes" id="UP001362999"/>
    </source>
</evidence>
<dbReference type="EMBL" id="JAWWNJ010000020">
    <property type="protein sequence ID" value="KAK7035009.1"/>
    <property type="molecule type" value="Genomic_DNA"/>
</dbReference>
<evidence type="ECO:0000313" key="1">
    <source>
        <dbReference type="EMBL" id="KAK7035009.1"/>
    </source>
</evidence>
<dbReference type="Proteomes" id="UP001362999">
    <property type="component" value="Unassembled WGS sequence"/>
</dbReference>
<gene>
    <name evidence="1" type="ORF">R3P38DRAFT_2518806</name>
</gene>
<dbReference type="SUPFAM" id="SSF46689">
    <property type="entry name" value="Homeodomain-like"/>
    <property type="match status" value="1"/>
</dbReference>
<dbReference type="InterPro" id="IPR009057">
    <property type="entry name" value="Homeodomain-like_sf"/>
</dbReference>
<organism evidence="1 2">
    <name type="scientific">Favolaschia claudopus</name>
    <dbReference type="NCBI Taxonomy" id="2862362"/>
    <lineage>
        <taxon>Eukaryota</taxon>
        <taxon>Fungi</taxon>
        <taxon>Dikarya</taxon>
        <taxon>Basidiomycota</taxon>
        <taxon>Agaricomycotina</taxon>
        <taxon>Agaricomycetes</taxon>
        <taxon>Agaricomycetidae</taxon>
        <taxon>Agaricales</taxon>
        <taxon>Marasmiineae</taxon>
        <taxon>Mycenaceae</taxon>
        <taxon>Favolaschia</taxon>
    </lineage>
</organism>
<sequence>MPKGVSISESTCWTVVRMLVCNKSPEEIRAWTDVSPRQQRRIFKRWKDTADVNTTRGDSIARGRPRKLTSQDVAFLQGSVDTTCDTYLDELQESLETICGAEVSKATIWRTLRRKGYRMKKV</sequence>
<dbReference type="AlphaFoldDB" id="A0AAW0C8R1"/>
<accession>A0AAW0C8R1</accession>
<name>A0AAW0C8R1_9AGAR</name>
<reference evidence="1 2" key="1">
    <citation type="journal article" date="2024" name="J Genomics">
        <title>Draft genome sequencing and assembly of Favolaschia claudopus CIRM-BRFM 2984 isolated from oak limbs.</title>
        <authorList>
            <person name="Navarro D."/>
            <person name="Drula E."/>
            <person name="Chaduli D."/>
            <person name="Cazenave R."/>
            <person name="Ahrendt S."/>
            <person name="Wang J."/>
            <person name="Lipzen A."/>
            <person name="Daum C."/>
            <person name="Barry K."/>
            <person name="Grigoriev I.V."/>
            <person name="Favel A."/>
            <person name="Rosso M.N."/>
            <person name="Martin F."/>
        </authorList>
    </citation>
    <scope>NUCLEOTIDE SEQUENCE [LARGE SCALE GENOMIC DNA]</scope>
    <source>
        <strain evidence="1 2">CIRM-BRFM 2984</strain>
    </source>
</reference>
<comment type="caution">
    <text evidence="1">The sequence shown here is derived from an EMBL/GenBank/DDBJ whole genome shotgun (WGS) entry which is preliminary data.</text>
</comment>
<keyword evidence="2" id="KW-1185">Reference proteome</keyword>
<evidence type="ECO:0008006" key="3">
    <source>
        <dbReference type="Google" id="ProtNLM"/>
    </source>
</evidence>
<proteinExistence type="predicted"/>
<protein>
    <recommendedName>
        <fullName evidence="3">Transposase</fullName>
    </recommendedName>
</protein>